<evidence type="ECO:0000313" key="3">
    <source>
        <dbReference type="Proteomes" id="UP000748308"/>
    </source>
</evidence>
<dbReference type="InterPro" id="IPR001096">
    <property type="entry name" value="Peptidase_C13"/>
</dbReference>
<evidence type="ECO:0000313" key="2">
    <source>
        <dbReference type="EMBL" id="MBM3317188.1"/>
    </source>
</evidence>
<reference evidence="2" key="1">
    <citation type="submission" date="2019-03" db="EMBL/GenBank/DDBJ databases">
        <title>Lake Tanganyika Metagenome-Assembled Genomes (MAGs).</title>
        <authorList>
            <person name="Tran P."/>
        </authorList>
    </citation>
    <scope>NUCLEOTIDE SEQUENCE</scope>
    <source>
        <strain evidence="2">M_DeepCast_400m_m2_100</strain>
    </source>
</reference>
<dbReference type="Gene3D" id="3.40.50.1460">
    <property type="match status" value="1"/>
</dbReference>
<protein>
    <recommendedName>
        <fullName evidence="4">Peptidase C13 family protein</fullName>
    </recommendedName>
</protein>
<dbReference type="AlphaFoldDB" id="A0A937XC44"/>
<dbReference type="EMBL" id="VGIY01000087">
    <property type="protein sequence ID" value="MBM3317188.1"/>
    <property type="molecule type" value="Genomic_DNA"/>
</dbReference>
<sequence>MKRRPLHQGWSGIVRRAVRFGGIACVLLFAAAGAAQGITRDEAVTLVTDRVLGGSLEGVRLYVDPRPLAAGESVSDWHRPVLTAPSDGWLIFVDLVPGANWEHPCAYIFVDLRTGELRRQDAMTPPRDQERLIELTDGRDNPPPGASEQAMRWFREKLAQRPKPEPPTRGQAYAFIISGGANQSNNHIRYWNDCAFIYTTLVEYYGYPDDHIRVCISDGLDPAPDRSNGTNSPPDLDGDGDPDIEYPATMQYITQVFDELAAVLTPSDQLFIFTTDHGGQESGHDCYLNLWNWEQLRDDQLAAFVDALPCETVICTFEQCFSGGMIDDLEGDGRVIATAAAWNEYSWAMPPDYIWDEFVYYWTSAVAGETPYGTPVNADLNGDGLISMYEAFVYAEQHDTANETPQYSSTPPDLGHLLNLFGNLQGVYLALDDFVVDDDDAGGSSGDGDGVIEFGETIELTVRLLNMGMEDALAVSGTLATANPHVTLLQDTRFFGDIPAGSIGSNGLPFVFRVSQTVPNAEPLGLSLQLSADPGSVGLDLRAFSPIYIVEILALDDSGGDGDGIADPGETVGVTLRIGNLGGADSPPLEAVLLSGDAWFISDETPHPLGVIPIGQMTTEGGFTVAVDPLCPDVYTGLLYCRLDGPAPYQVSLPILFAVGQIFLDDMETGDAKWTHFAGPGGSWIDQWHIETYRNHTSGGTASWKCGGAGAAQYGNLCHAILQTMPFTLPSGSELTFWHWIDAETSSAYPGYCYDGGLLEISTDGGGSWQTLTPEGGYSHLIRAGGTPGPFPAGTPVWSGAHDWRWRTTRRR</sequence>
<evidence type="ECO:0008006" key="4">
    <source>
        <dbReference type="Google" id="ProtNLM"/>
    </source>
</evidence>
<comment type="caution">
    <text evidence="2">The sequence shown here is derived from an EMBL/GenBank/DDBJ whole genome shotgun (WGS) entry which is preliminary data.</text>
</comment>
<dbReference type="GO" id="GO:0008233">
    <property type="term" value="F:peptidase activity"/>
    <property type="evidence" value="ECO:0007669"/>
    <property type="project" value="InterPro"/>
</dbReference>
<dbReference type="Pfam" id="PF01650">
    <property type="entry name" value="Peptidase_C13"/>
    <property type="match status" value="1"/>
</dbReference>
<gene>
    <name evidence="2" type="ORF">FJY75_05000</name>
</gene>
<feature type="region of interest" description="Disordered" evidence="1">
    <location>
        <begin position="222"/>
        <end position="243"/>
    </location>
</feature>
<accession>A0A937XC44</accession>
<dbReference type="Gene3D" id="2.60.120.260">
    <property type="entry name" value="Galactose-binding domain-like"/>
    <property type="match status" value="1"/>
</dbReference>
<proteinExistence type="predicted"/>
<name>A0A937XC44_UNCEI</name>
<evidence type="ECO:0000256" key="1">
    <source>
        <dbReference type="SAM" id="MobiDB-lite"/>
    </source>
</evidence>
<organism evidence="2 3">
    <name type="scientific">Eiseniibacteriota bacterium</name>
    <dbReference type="NCBI Taxonomy" id="2212470"/>
    <lineage>
        <taxon>Bacteria</taxon>
        <taxon>Candidatus Eiseniibacteriota</taxon>
    </lineage>
</organism>
<dbReference type="Proteomes" id="UP000748308">
    <property type="component" value="Unassembled WGS sequence"/>
</dbReference>
<dbReference type="GO" id="GO:0006508">
    <property type="term" value="P:proteolysis"/>
    <property type="evidence" value="ECO:0007669"/>
    <property type="project" value="InterPro"/>
</dbReference>